<evidence type="ECO:0000313" key="1">
    <source>
        <dbReference type="EMBL" id="KAK7925954.1"/>
    </source>
</evidence>
<keyword evidence="2" id="KW-1185">Reference proteome</keyword>
<dbReference type="AlphaFoldDB" id="A0AAW0PFH0"/>
<evidence type="ECO:0000313" key="2">
    <source>
        <dbReference type="Proteomes" id="UP001460270"/>
    </source>
</evidence>
<accession>A0AAW0PFH0</accession>
<sequence length="124" mass="14085">MAEPQTYSPAHVLLLFCVNLVQSYVTLRVPLYVSYVFHSPVGTGGWQHFDLQSELRLTFVYDTAILWRDGIGSPPQAELQGALYPSSMRINEQGRLVVNFRTKARFRGLFVESHSAGKLKEQVR</sequence>
<gene>
    <name evidence="1" type="ORF">WMY93_008264</name>
</gene>
<dbReference type="EMBL" id="JBBPFD010000005">
    <property type="protein sequence ID" value="KAK7925954.1"/>
    <property type="molecule type" value="Genomic_DNA"/>
</dbReference>
<name>A0AAW0PFH0_9GOBI</name>
<organism evidence="1 2">
    <name type="scientific">Mugilogobius chulae</name>
    <name type="common">yellowstripe goby</name>
    <dbReference type="NCBI Taxonomy" id="88201"/>
    <lineage>
        <taxon>Eukaryota</taxon>
        <taxon>Metazoa</taxon>
        <taxon>Chordata</taxon>
        <taxon>Craniata</taxon>
        <taxon>Vertebrata</taxon>
        <taxon>Euteleostomi</taxon>
        <taxon>Actinopterygii</taxon>
        <taxon>Neopterygii</taxon>
        <taxon>Teleostei</taxon>
        <taxon>Neoteleostei</taxon>
        <taxon>Acanthomorphata</taxon>
        <taxon>Gobiaria</taxon>
        <taxon>Gobiiformes</taxon>
        <taxon>Gobioidei</taxon>
        <taxon>Gobiidae</taxon>
        <taxon>Gobionellinae</taxon>
        <taxon>Mugilogobius</taxon>
    </lineage>
</organism>
<proteinExistence type="predicted"/>
<dbReference type="Proteomes" id="UP001460270">
    <property type="component" value="Unassembled WGS sequence"/>
</dbReference>
<protein>
    <submittedName>
        <fullName evidence="1">Uncharacterized protein</fullName>
    </submittedName>
</protein>
<reference evidence="2" key="1">
    <citation type="submission" date="2024-04" db="EMBL/GenBank/DDBJ databases">
        <title>Salinicola lusitanus LLJ914,a marine bacterium isolated from the Okinawa Trough.</title>
        <authorList>
            <person name="Li J."/>
        </authorList>
    </citation>
    <scope>NUCLEOTIDE SEQUENCE [LARGE SCALE GENOMIC DNA]</scope>
</reference>
<comment type="caution">
    <text evidence="1">The sequence shown here is derived from an EMBL/GenBank/DDBJ whole genome shotgun (WGS) entry which is preliminary data.</text>
</comment>